<feature type="domain" description="HTH cro/C1-type" evidence="3">
    <location>
        <begin position="21"/>
        <end position="76"/>
    </location>
</feature>
<proteinExistence type="predicted"/>
<dbReference type="AlphaFoldDB" id="A0A915TYZ3"/>
<dbReference type="Gene3D" id="1.10.260.40">
    <property type="entry name" value="lambda repressor-like DNA-binding domains"/>
    <property type="match status" value="1"/>
</dbReference>
<dbReference type="RefSeq" id="WP_267927780.1">
    <property type="nucleotide sequence ID" value="NZ_AP024233.1"/>
</dbReference>
<evidence type="ECO:0000313" key="5">
    <source>
        <dbReference type="Proteomes" id="UP001063350"/>
    </source>
</evidence>
<dbReference type="InterPro" id="IPR010982">
    <property type="entry name" value="Lambda_DNA-bd_dom_sf"/>
</dbReference>
<dbReference type="InterPro" id="IPR001387">
    <property type="entry name" value="Cro/C1-type_HTH"/>
</dbReference>
<gene>
    <name evidence="4" type="ORF">GF1_02150</name>
</gene>
<dbReference type="Pfam" id="PF01381">
    <property type="entry name" value="HTH_3"/>
    <property type="match status" value="1"/>
</dbReference>
<evidence type="ECO:0000259" key="3">
    <source>
        <dbReference type="PROSITE" id="PS50943"/>
    </source>
</evidence>
<dbReference type="PANTHER" id="PTHR46558">
    <property type="entry name" value="TRACRIPTIONAL REGULATORY PROTEIN-RELATED-RELATED"/>
    <property type="match status" value="1"/>
</dbReference>
<keyword evidence="5" id="KW-1185">Reference proteome</keyword>
<feature type="region of interest" description="Disordered" evidence="2">
    <location>
        <begin position="79"/>
        <end position="104"/>
    </location>
</feature>
<evidence type="ECO:0000256" key="1">
    <source>
        <dbReference type="ARBA" id="ARBA00023125"/>
    </source>
</evidence>
<dbReference type="SUPFAM" id="SSF47413">
    <property type="entry name" value="lambda repressor-like DNA-binding domains"/>
    <property type="match status" value="1"/>
</dbReference>
<accession>A0A915TYZ3</accession>
<dbReference type="EMBL" id="AP024233">
    <property type="protein sequence ID" value="BCO07839.1"/>
    <property type="molecule type" value="Genomic_DNA"/>
</dbReference>
<keyword evidence="1" id="KW-0238">DNA-binding</keyword>
<dbReference type="KEGG" id="ddu:GF1_02150"/>
<dbReference type="GO" id="GO:0003677">
    <property type="term" value="F:DNA binding"/>
    <property type="evidence" value="ECO:0007669"/>
    <property type="project" value="UniProtKB-KW"/>
</dbReference>
<dbReference type="SMART" id="SM00530">
    <property type="entry name" value="HTH_XRE"/>
    <property type="match status" value="1"/>
</dbReference>
<dbReference type="CDD" id="cd00093">
    <property type="entry name" value="HTH_XRE"/>
    <property type="match status" value="1"/>
</dbReference>
<reference evidence="4" key="1">
    <citation type="submission" date="2020-12" db="EMBL/GenBank/DDBJ databases">
        <title>Desulfobium dissulfuricans gen. nov., sp. nov., a novel mesophilic, sulfate-reducing bacterium isolated from a deep-sea hydrothermal vent.</title>
        <authorList>
            <person name="Hashimoto Y."/>
            <person name="Tame A."/>
            <person name="Sawayama S."/>
            <person name="Miyazaki J."/>
            <person name="Takai K."/>
            <person name="Nakagawa S."/>
        </authorList>
    </citation>
    <scope>NUCLEOTIDE SEQUENCE</scope>
    <source>
        <strain evidence="4">GF1</strain>
    </source>
</reference>
<protein>
    <submittedName>
        <fullName evidence="4">Transcriptional regulator</fullName>
    </submittedName>
</protein>
<name>A0A915TYZ3_9BACT</name>
<sequence>MARQDKPSGGIPMIRIDGTRIRQLREAQGLTQLYVATSVGVTTDTISRWENNRSPTIKRENGIRLAEVLGVELDEILESRERKDIQQPDTSSSEAPKATGGSLPTGRSLLATAGLLMLLLLGVTFLRPDTENMGKADIQATRLLPAACAPGLPFPVVIKVSTGDDRTFLVREVLPEGVEVLQTMPKATILSGNVLKWLHKKDNGPKHSGYLARARGPYETRLLFRGDVAIRQESKQKVATGGNDTMVLKPVHWADTNGDYVISDDEILEVYDRYGELPGLDLDRIEEMWMGSGYRWNQETRAIEVLP</sequence>
<dbReference type="PROSITE" id="PS50943">
    <property type="entry name" value="HTH_CROC1"/>
    <property type="match status" value="1"/>
</dbReference>
<organism evidence="4 5">
    <name type="scientific">Desulfolithobacter dissulfuricans</name>
    <dbReference type="NCBI Taxonomy" id="2795293"/>
    <lineage>
        <taxon>Bacteria</taxon>
        <taxon>Pseudomonadati</taxon>
        <taxon>Thermodesulfobacteriota</taxon>
        <taxon>Desulfobulbia</taxon>
        <taxon>Desulfobulbales</taxon>
        <taxon>Desulfobulbaceae</taxon>
        <taxon>Desulfolithobacter</taxon>
    </lineage>
</organism>
<evidence type="ECO:0000256" key="2">
    <source>
        <dbReference type="SAM" id="MobiDB-lite"/>
    </source>
</evidence>
<dbReference type="Proteomes" id="UP001063350">
    <property type="component" value="Chromosome"/>
</dbReference>
<evidence type="ECO:0000313" key="4">
    <source>
        <dbReference type="EMBL" id="BCO07839.1"/>
    </source>
</evidence>
<dbReference type="PANTHER" id="PTHR46558:SF4">
    <property type="entry name" value="DNA-BIDING PHAGE PROTEIN"/>
    <property type="match status" value="1"/>
</dbReference>